<dbReference type="PANTHER" id="PTHR43666">
    <property type="entry name" value="TLDD PROTEIN"/>
    <property type="match status" value="1"/>
</dbReference>
<dbReference type="AlphaFoldDB" id="A0A7C4JKP1"/>
<proteinExistence type="predicted"/>
<sequence length="413" mass="46498">MAKIFNSQLSVVQKWVDYSIELYLAKDKRVIILSLYPSDIESTARLTLKEMISRAKSIQESPFYAPIPEPKRVEPLTNIYDSRVLDAIEDPSKLVELAIEASHRERIDYVAGMINLWIRSKTLVSSKGAELYEEASGMQTYLRAFSEPDGSGQWSYCSVKLEPRGIEETALIAADYAIKSRGRTGLEPGRYDVILSPMVAGNLIELVASMSSAFSMLMGMSIFMKNSPGDIVASDKLTVLDKPRDVDLPEATAFDDESTPTFDKPIIEKGVLKTILHNSKTASLTGMETTGNAGWVNPHPWNIVVEPGDYTLDEMIREVKRGILVTNNWYTRLQNYVEGIFSTISRDALLYIENGEIKKPVEKVRIADKLPNLLRNIDGLTKNIYNIMWWEVSIPSKIPYILVRNVNITKHLL</sequence>
<gene>
    <name evidence="2" type="ORF">ENU09_01870</name>
    <name evidence="3" type="ORF">ENU20_00240</name>
</gene>
<evidence type="ECO:0000313" key="3">
    <source>
        <dbReference type="EMBL" id="HGQ73499.1"/>
    </source>
</evidence>
<organism evidence="3">
    <name type="scientific">Staphylothermus marinus</name>
    <dbReference type="NCBI Taxonomy" id="2280"/>
    <lineage>
        <taxon>Archaea</taxon>
        <taxon>Thermoproteota</taxon>
        <taxon>Thermoprotei</taxon>
        <taxon>Desulfurococcales</taxon>
        <taxon>Desulfurococcaceae</taxon>
        <taxon>Staphylothermus</taxon>
    </lineage>
</organism>
<evidence type="ECO:0000313" key="2">
    <source>
        <dbReference type="EMBL" id="HGQ59458.1"/>
    </source>
</evidence>
<accession>A0A7C4JKP1</accession>
<dbReference type="Pfam" id="PF19289">
    <property type="entry name" value="PmbA_TldD_3rd"/>
    <property type="match status" value="1"/>
</dbReference>
<evidence type="ECO:0000259" key="1">
    <source>
        <dbReference type="Pfam" id="PF19289"/>
    </source>
</evidence>
<dbReference type="InterPro" id="IPR035068">
    <property type="entry name" value="TldD/PmbA_N"/>
</dbReference>
<dbReference type="InterPro" id="IPR036059">
    <property type="entry name" value="TldD/PmbA_sf"/>
</dbReference>
<name>A0A7C4JKP1_STAMA</name>
<dbReference type="Gene3D" id="3.30.2290.10">
    <property type="entry name" value="PmbA/TldD superfamily"/>
    <property type="match status" value="1"/>
</dbReference>
<comment type="caution">
    <text evidence="3">The sequence shown here is derived from an EMBL/GenBank/DDBJ whole genome shotgun (WGS) entry which is preliminary data.</text>
</comment>
<dbReference type="EMBL" id="DTBE01000055">
    <property type="protein sequence ID" value="HGQ59458.1"/>
    <property type="molecule type" value="Genomic_DNA"/>
</dbReference>
<protein>
    <submittedName>
        <fullName evidence="3">TldD/PmbA family protein</fullName>
    </submittedName>
</protein>
<dbReference type="SUPFAM" id="SSF111283">
    <property type="entry name" value="Putative modulator of DNA gyrase, PmbA/TldD"/>
    <property type="match status" value="1"/>
</dbReference>
<feature type="domain" description="Metalloprotease TldD/E C-terminal" evidence="1">
    <location>
        <begin position="188"/>
        <end position="409"/>
    </location>
</feature>
<dbReference type="PANTHER" id="PTHR43666:SF1">
    <property type="entry name" value="CONSERVED PROTEIN"/>
    <property type="match status" value="1"/>
</dbReference>
<reference evidence="3" key="1">
    <citation type="journal article" date="2020" name="mSystems">
        <title>Genome- and Community-Level Interaction Insights into Carbon Utilization and Element Cycling Functions of Hydrothermarchaeota in Hydrothermal Sediment.</title>
        <authorList>
            <person name="Zhou Z."/>
            <person name="Liu Y."/>
            <person name="Xu W."/>
            <person name="Pan J."/>
            <person name="Luo Z.H."/>
            <person name="Li M."/>
        </authorList>
    </citation>
    <scope>NUCLEOTIDE SEQUENCE [LARGE SCALE GENOMIC DNA]</scope>
    <source>
        <strain evidence="2">SpSt-638</strain>
        <strain evidence="3">SpSt-648</strain>
    </source>
</reference>
<dbReference type="InterPro" id="IPR045569">
    <property type="entry name" value="Metalloprtase-TldD/E_C"/>
</dbReference>
<dbReference type="EMBL" id="DTBP01000004">
    <property type="protein sequence ID" value="HGQ73499.1"/>
    <property type="molecule type" value="Genomic_DNA"/>
</dbReference>
<dbReference type="GO" id="GO:0006508">
    <property type="term" value="P:proteolysis"/>
    <property type="evidence" value="ECO:0007669"/>
    <property type="project" value="InterPro"/>
</dbReference>
<dbReference type="GO" id="GO:0008237">
    <property type="term" value="F:metallopeptidase activity"/>
    <property type="evidence" value="ECO:0007669"/>
    <property type="project" value="InterPro"/>
</dbReference>